<gene>
    <name evidence="2" type="ORF">KL86DYS1_10911</name>
</gene>
<dbReference type="AlphaFoldDB" id="A0A212J362"/>
<accession>A0A212J362</accession>
<name>A0A212J362_9BACT</name>
<protein>
    <recommendedName>
        <fullName evidence="1">DUF3943 domain-containing protein</fullName>
    </recommendedName>
</protein>
<dbReference type="EMBL" id="FLUM01000001">
    <property type="protein sequence ID" value="SBV93605.1"/>
    <property type="molecule type" value="Genomic_DNA"/>
</dbReference>
<dbReference type="Pfam" id="PF13084">
    <property type="entry name" value="DUF3943"/>
    <property type="match status" value="1"/>
</dbReference>
<proteinExistence type="predicted"/>
<feature type="domain" description="DUF3943" evidence="1">
    <location>
        <begin position="90"/>
        <end position="193"/>
    </location>
</feature>
<dbReference type="RefSeq" id="WP_296938800.1">
    <property type="nucleotide sequence ID" value="NZ_LT599032.1"/>
</dbReference>
<sequence>MYKRLLTTSVIFFITAISVYSQFAIHKTVVPSQPADSIDLAFYSKKKGLGAATQIFSFNMGLWAFNRYVAKQDYAYIDIHTIRKNIKHKWVWDNDDMGNNMFLHPYHGNLYFNSARSRGYNFWESGAFALGGSAMWELFMENEYPSVNDIIATPIGGLALGEVFYRTSDLVLDDRRDGMNRFGRELAGFIIAPTRGLTRVLNGDAWRKRATTGKQFGIPDVSVEIGSGVRILELKGEILDKGVGAAVDINIEYGDRFATENEKPYDYFTFRSNLNIHSSQPLLSQLNILGRLYVTEVIDNEKDFLSFGFYQHFDYYDSDTISDVSGKIPYKFCTPASAGSGFIYENKRWKDLKFTAFMHGTLVLLGGTLSDHYVVDKRNYNLASGFSSKIGGSLTYKNKISVSTSYEMYRMFTWKGYPENVDWENINVHEFDYQGDRSQAILHAFTLRADMKMTDHLYLTGIYSNYTRDTNYKYFEDVFSKTSEGRLLLSYKF</sequence>
<evidence type="ECO:0000313" key="2">
    <source>
        <dbReference type="EMBL" id="SBV93605.1"/>
    </source>
</evidence>
<dbReference type="InterPro" id="IPR025079">
    <property type="entry name" value="DUF3943"/>
</dbReference>
<reference evidence="2" key="1">
    <citation type="submission" date="2016-04" db="EMBL/GenBank/DDBJ databases">
        <authorList>
            <person name="Evans L.H."/>
            <person name="Alamgir A."/>
            <person name="Owens N."/>
            <person name="Weber N.D."/>
            <person name="Virtaneva K."/>
            <person name="Barbian K."/>
            <person name="Babar A."/>
            <person name="Rosenke K."/>
        </authorList>
    </citation>
    <scope>NUCLEOTIDE SEQUENCE</scope>
    <source>
        <strain evidence="2">86-1</strain>
    </source>
</reference>
<organism evidence="2">
    <name type="scientific">uncultured Dysgonomonas sp</name>
    <dbReference type="NCBI Taxonomy" id="206096"/>
    <lineage>
        <taxon>Bacteria</taxon>
        <taxon>Pseudomonadati</taxon>
        <taxon>Bacteroidota</taxon>
        <taxon>Bacteroidia</taxon>
        <taxon>Bacteroidales</taxon>
        <taxon>Dysgonomonadaceae</taxon>
        <taxon>Dysgonomonas</taxon>
        <taxon>environmental samples</taxon>
    </lineage>
</organism>
<evidence type="ECO:0000259" key="1">
    <source>
        <dbReference type="Pfam" id="PF13084"/>
    </source>
</evidence>